<dbReference type="PANTHER" id="PTHR45527:SF1">
    <property type="entry name" value="FATTY ACID SYNTHASE"/>
    <property type="match status" value="1"/>
</dbReference>
<dbReference type="Pfam" id="PF00550">
    <property type="entry name" value="PP-binding"/>
    <property type="match status" value="1"/>
</dbReference>
<dbReference type="InterPro" id="IPR042099">
    <property type="entry name" value="ANL_N_sf"/>
</dbReference>
<dbReference type="GO" id="GO:0005737">
    <property type="term" value="C:cytoplasm"/>
    <property type="evidence" value="ECO:0007669"/>
    <property type="project" value="TreeGrafter"/>
</dbReference>
<dbReference type="InterPro" id="IPR020845">
    <property type="entry name" value="AMP-binding_CS"/>
</dbReference>
<evidence type="ECO:0000256" key="2">
    <source>
        <dbReference type="ARBA" id="ARBA00022553"/>
    </source>
</evidence>
<keyword evidence="5" id="KW-1185">Reference proteome</keyword>
<dbReference type="SUPFAM" id="SSF56801">
    <property type="entry name" value="Acetyl-CoA synthetase-like"/>
    <property type="match status" value="1"/>
</dbReference>
<dbReference type="InterPro" id="IPR010071">
    <property type="entry name" value="AA_adenyl_dom"/>
</dbReference>
<dbReference type="Gene3D" id="3.30.300.30">
    <property type="match status" value="1"/>
</dbReference>
<dbReference type="Gene3D" id="3.90.820.10">
    <property type="entry name" value="Structural Genomics, Unknown Function 30-nov-00 1gh9 Mol_id"/>
    <property type="match status" value="1"/>
</dbReference>
<dbReference type="Pfam" id="PF03621">
    <property type="entry name" value="MbtH"/>
    <property type="match status" value="1"/>
</dbReference>
<keyword evidence="1" id="KW-0596">Phosphopantetheine</keyword>
<dbReference type="EMBL" id="JAAKZY010000021">
    <property type="protein sequence ID" value="NGO07870.1"/>
    <property type="molecule type" value="Genomic_DNA"/>
</dbReference>
<keyword evidence="2" id="KW-0597">Phosphoprotein</keyword>
<dbReference type="InterPro" id="IPR025110">
    <property type="entry name" value="AMP-bd_C"/>
</dbReference>
<dbReference type="NCBIfam" id="TIGR01733">
    <property type="entry name" value="AA-adenyl-dom"/>
    <property type="match status" value="1"/>
</dbReference>
<name>A0A6G4V1V2_9ACTN</name>
<dbReference type="InterPro" id="IPR038020">
    <property type="entry name" value="MbtH-like_sf"/>
</dbReference>
<dbReference type="InterPro" id="IPR009081">
    <property type="entry name" value="PP-bd_ACP"/>
</dbReference>
<dbReference type="InterPro" id="IPR020806">
    <property type="entry name" value="PKS_PP-bd"/>
</dbReference>
<dbReference type="InterPro" id="IPR036736">
    <property type="entry name" value="ACP-like_sf"/>
</dbReference>
<dbReference type="Gene3D" id="1.10.1200.10">
    <property type="entry name" value="ACP-like"/>
    <property type="match status" value="1"/>
</dbReference>
<dbReference type="Gene3D" id="3.40.50.12780">
    <property type="entry name" value="N-terminal domain of ligase-like"/>
    <property type="match status" value="1"/>
</dbReference>
<dbReference type="PANTHER" id="PTHR45527">
    <property type="entry name" value="NONRIBOSOMAL PEPTIDE SYNTHETASE"/>
    <property type="match status" value="1"/>
</dbReference>
<comment type="caution">
    <text evidence="4">The sequence shown here is derived from an EMBL/GenBank/DDBJ whole genome shotgun (WGS) entry which is preliminary data.</text>
</comment>
<dbReference type="Proteomes" id="UP000472335">
    <property type="component" value="Unassembled WGS sequence"/>
</dbReference>
<dbReference type="GO" id="GO:0031177">
    <property type="term" value="F:phosphopantetheine binding"/>
    <property type="evidence" value="ECO:0007669"/>
    <property type="project" value="InterPro"/>
</dbReference>
<dbReference type="SUPFAM" id="SSF160582">
    <property type="entry name" value="MbtH-like"/>
    <property type="match status" value="1"/>
</dbReference>
<dbReference type="Pfam" id="PF00501">
    <property type="entry name" value="AMP-binding"/>
    <property type="match status" value="1"/>
</dbReference>
<dbReference type="RefSeq" id="WP_165256720.1">
    <property type="nucleotide sequence ID" value="NZ_JAAKZY010000021.1"/>
</dbReference>
<dbReference type="SUPFAM" id="SSF47336">
    <property type="entry name" value="ACP-like"/>
    <property type="match status" value="1"/>
</dbReference>
<evidence type="ECO:0000259" key="3">
    <source>
        <dbReference type="PROSITE" id="PS50075"/>
    </source>
</evidence>
<sequence>MSRNLFERDGQNYVVLQNHRGQLSLWPESHQVPEGWSVEYGPAGRHEADAFVARAWPDVRSVRGPAPDLPTLPEYFARVAADHARQPAVETDGKVVTYAALATRVNRLARVLIARGLGPGDTVGLSIARGAWLPVAALAVSTAGAAYVPLDPAYPSERIEHAVGDAALSCLLHSGSHGAVTDTVPVLDLDGPETGRLLSAAEPHPVVPAERIRPLTADDPMYVIYTSGSTGVPKGVVVPHAGVSDLVATQRQWIGTGPGDRVLQWASFNFDAGFWDMTLALLSGATLVITDEHEVLPGDDLHRTLRQRRISHAVLPPVALSLTDSTGVLDGGVLLSTGDVCTPSLVREWAPNRRMYNGYGPTEMTVGVTMAGPVAPGDPVSIGRPWPGNEVRVLDDDLRPCGPGTEGELYLAGSGEALGYLNRPELTADRFVADPFGEPGGRMYRSGDRGHRSADGELFFAGRSDHQVKLNGYRIELGEVEAALDACPGVTLSAVVVSGALDTAQMTAYVVARPDDAPTPEGLRGQLAQRLPAHMLPAHIVLLAALPTTSNGKVDRRALEGLHTPASGRAEGIRPAGSPGGRRLDALCDLAAQVLSTEEIKPDENFFDRGGHSVLAVKLSRRVRDELGLTLPVRAVIESPTMADLCESLRD</sequence>
<evidence type="ECO:0000256" key="1">
    <source>
        <dbReference type="ARBA" id="ARBA00022450"/>
    </source>
</evidence>
<accession>A0A6G4V1V2</accession>
<dbReference type="Pfam" id="PF13193">
    <property type="entry name" value="AMP-binding_C"/>
    <property type="match status" value="1"/>
</dbReference>
<evidence type="ECO:0000313" key="4">
    <source>
        <dbReference type="EMBL" id="NGO07870.1"/>
    </source>
</evidence>
<dbReference type="AlphaFoldDB" id="A0A6G4V1V2"/>
<dbReference type="InterPro" id="IPR000873">
    <property type="entry name" value="AMP-dep_synth/lig_dom"/>
</dbReference>
<dbReference type="GO" id="GO:0017000">
    <property type="term" value="P:antibiotic biosynthetic process"/>
    <property type="evidence" value="ECO:0007669"/>
    <property type="project" value="UniProtKB-ARBA"/>
</dbReference>
<organism evidence="4 5">
    <name type="scientific">Streptomyces scabichelini</name>
    <dbReference type="NCBI Taxonomy" id="2711217"/>
    <lineage>
        <taxon>Bacteria</taxon>
        <taxon>Bacillati</taxon>
        <taxon>Actinomycetota</taxon>
        <taxon>Actinomycetes</taxon>
        <taxon>Kitasatosporales</taxon>
        <taxon>Streptomycetaceae</taxon>
        <taxon>Streptomyces</taxon>
    </lineage>
</organism>
<dbReference type="GO" id="GO:0044550">
    <property type="term" value="P:secondary metabolite biosynthetic process"/>
    <property type="evidence" value="ECO:0007669"/>
    <property type="project" value="TreeGrafter"/>
</dbReference>
<dbReference type="PROSITE" id="PS00455">
    <property type="entry name" value="AMP_BINDING"/>
    <property type="match status" value="1"/>
</dbReference>
<dbReference type="InterPro" id="IPR005153">
    <property type="entry name" value="MbtH-like_dom"/>
</dbReference>
<gene>
    <name evidence="4" type="ORF">G5C60_09445</name>
</gene>
<dbReference type="PROSITE" id="PS50075">
    <property type="entry name" value="CARRIER"/>
    <property type="match status" value="1"/>
</dbReference>
<reference evidence="4 5" key="1">
    <citation type="submission" date="2020-02" db="EMBL/GenBank/DDBJ databases">
        <title>Whole-genome analyses of novel actinobacteria.</title>
        <authorList>
            <person name="Sahin N."/>
            <person name="Gencbay T."/>
        </authorList>
    </citation>
    <scope>NUCLEOTIDE SEQUENCE [LARGE SCALE GENOMIC DNA]</scope>
    <source>
        <strain evidence="4 5">HC44</strain>
    </source>
</reference>
<dbReference type="InterPro" id="IPR045851">
    <property type="entry name" value="AMP-bd_C_sf"/>
</dbReference>
<evidence type="ECO:0000313" key="5">
    <source>
        <dbReference type="Proteomes" id="UP000472335"/>
    </source>
</evidence>
<feature type="domain" description="Carrier" evidence="3">
    <location>
        <begin position="578"/>
        <end position="651"/>
    </location>
</feature>
<dbReference type="SMART" id="SM00823">
    <property type="entry name" value="PKS_PP"/>
    <property type="match status" value="1"/>
</dbReference>
<proteinExistence type="predicted"/>
<dbReference type="SMART" id="SM00923">
    <property type="entry name" value="MbtH"/>
    <property type="match status" value="1"/>
</dbReference>
<protein>
    <submittedName>
        <fullName evidence="4">Amino acid adenylation domain-containing protein</fullName>
    </submittedName>
</protein>
<dbReference type="GO" id="GO:0043041">
    <property type="term" value="P:amino acid activation for nonribosomal peptide biosynthetic process"/>
    <property type="evidence" value="ECO:0007669"/>
    <property type="project" value="TreeGrafter"/>
</dbReference>